<feature type="transmembrane region" description="Helical" evidence="2">
    <location>
        <begin position="145"/>
        <end position="164"/>
    </location>
</feature>
<feature type="transmembrane region" description="Helical" evidence="2">
    <location>
        <begin position="213"/>
        <end position="233"/>
    </location>
</feature>
<evidence type="ECO:0000313" key="3">
    <source>
        <dbReference type="EMBL" id="KAF2738932.1"/>
    </source>
</evidence>
<name>A0A9P4R4F8_9PLEO</name>
<evidence type="ECO:0000256" key="2">
    <source>
        <dbReference type="SAM" id="Phobius"/>
    </source>
</evidence>
<feature type="compositionally biased region" description="Acidic residues" evidence="1">
    <location>
        <begin position="263"/>
        <end position="272"/>
    </location>
</feature>
<sequence length="283" mass="30696">MEHVWYCCSCGDGPCGDGPIHGQVCPTCDHKSCASCTREDVECHTEIADLSPSSYPINSLPQLFVRNSQPLSAPDAPTPHGNDVEWLRCHTCSERFTGEYSRGNLARHTRSKHERANGQHHLSDHEAQTYLQRARRFRLNRTFRLLIYGAGAASTAFAGIDAGSDLIARSGLDCLGMGISHKNLARLFVLSGFVSWTTLLYRESPDDAFQDRLLAFGVMSGIAMGAAMGMSMVEIVFGVLPWTVLGALLGSVVVHAVMRSNDSGEDGGESGCEEAREEGGEKC</sequence>
<evidence type="ECO:0000256" key="1">
    <source>
        <dbReference type="SAM" id="MobiDB-lite"/>
    </source>
</evidence>
<protein>
    <submittedName>
        <fullName evidence="3">Uncharacterized protein</fullName>
    </submittedName>
</protein>
<keyword evidence="2" id="KW-1133">Transmembrane helix</keyword>
<feature type="transmembrane region" description="Helical" evidence="2">
    <location>
        <begin position="184"/>
        <end position="201"/>
    </location>
</feature>
<keyword evidence="2" id="KW-0472">Membrane</keyword>
<keyword evidence="4" id="KW-1185">Reference proteome</keyword>
<feature type="transmembrane region" description="Helical" evidence="2">
    <location>
        <begin position="239"/>
        <end position="258"/>
    </location>
</feature>
<dbReference type="AlphaFoldDB" id="A0A9P4R4F8"/>
<proteinExistence type="predicted"/>
<dbReference type="EMBL" id="ML996106">
    <property type="protein sequence ID" value="KAF2738932.1"/>
    <property type="molecule type" value="Genomic_DNA"/>
</dbReference>
<dbReference type="Proteomes" id="UP000799444">
    <property type="component" value="Unassembled WGS sequence"/>
</dbReference>
<accession>A0A9P4R4F8</accession>
<evidence type="ECO:0000313" key="4">
    <source>
        <dbReference type="Proteomes" id="UP000799444"/>
    </source>
</evidence>
<keyword evidence="2" id="KW-0812">Transmembrane</keyword>
<feature type="compositionally biased region" description="Basic and acidic residues" evidence="1">
    <location>
        <begin position="114"/>
        <end position="124"/>
    </location>
</feature>
<reference evidence="3" key="1">
    <citation type="journal article" date="2020" name="Stud. Mycol.">
        <title>101 Dothideomycetes genomes: a test case for predicting lifestyles and emergence of pathogens.</title>
        <authorList>
            <person name="Haridas S."/>
            <person name="Albert R."/>
            <person name="Binder M."/>
            <person name="Bloem J."/>
            <person name="Labutti K."/>
            <person name="Salamov A."/>
            <person name="Andreopoulos B."/>
            <person name="Baker S."/>
            <person name="Barry K."/>
            <person name="Bills G."/>
            <person name="Bluhm B."/>
            <person name="Cannon C."/>
            <person name="Castanera R."/>
            <person name="Culley D."/>
            <person name="Daum C."/>
            <person name="Ezra D."/>
            <person name="Gonzalez J."/>
            <person name="Henrissat B."/>
            <person name="Kuo A."/>
            <person name="Liang C."/>
            <person name="Lipzen A."/>
            <person name="Lutzoni F."/>
            <person name="Magnuson J."/>
            <person name="Mondo S."/>
            <person name="Nolan M."/>
            <person name="Ohm R."/>
            <person name="Pangilinan J."/>
            <person name="Park H.-J."/>
            <person name="Ramirez L."/>
            <person name="Alfaro M."/>
            <person name="Sun H."/>
            <person name="Tritt A."/>
            <person name="Yoshinaga Y."/>
            <person name="Zwiers L.-H."/>
            <person name="Turgeon B."/>
            <person name="Goodwin S."/>
            <person name="Spatafora J."/>
            <person name="Crous P."/>
            <person name="Grigoriev I."/>
        </authorList>
    </citation>
    <scope>NUCLEOTIDE SEQUENCE</scope>
    <source>
        <strain evidence="3">CBS 125425</strain>
    </source>
</reference>
<comment type="caution">
    <text evidence="3">The sequence shown here is derived from an EMBL/GenBank/DDBJ whole genome shotgun (WGS) entry which is preliminary data.</text>
</comment>
<feature type="region of interest" description="Disordered" evidence="1">
    <location>
        <begin position="262"/>
        <end position="283"/>
    </location>
</feature>
<feature type="compositionally biased region" description="Basic and acidic residues" evidence="1">
    <location>
        <begin position="273"/>
        <end position="283"/>
    </location>
</feature>
<feature type="region of interest" description="Disordered" evidence="1">
    <location>
        <begin position="103"/>
        <end position="124"/>
    </location>
</feature>
<organism evidence="3 4">
    <name type="scientific">Polyplosphaeria fusca</name>
    <dbReference type="NCBI Taxonomy" id="682080"/>
    <lineage>
        <taxon>Eukaryota</taxon>
        <taxon>Fungi</taxon>
        <taxon>Dikarya</taxon>
        <taxon>Ascomycota</taxon>
        <taxon>Pezizomycotina</taxon>
        <taxon>Dothideomycetes</taxon>
        <taxon>Pleosporomycetidae</taxon>
        <taxon>Pleosporales</taxon>
        <taxon>Tetraplosphaeriaceae</taxon>
        <taxon>Polyplosphaeria</taxon>
    </lineage>
</organism>
<gene>
    <name evidence="3" type="ORF">EJ04DRAFT_509109</name>
</gene>